<comment type="caution">
    <text evidence="3">The sequence shown here is derived from an EMBL/GenBank/DDBJ whole genome shotgun (WGS) entry which is preliminary data.</text>
</comment>
<feature type="domain" description="Acyltransferase 3" evidence="2">
    <location>
        <begin position="27"/>
        <end position="325"/>
    </location>
</feature>
<keyword evidence="1" id="KW-0812">Transmembrane</keyword>
<dbReference type="EMBL" id="VJXX01000001">
    <property type="protein sequence ID" value="MPY09927.1"/>
    <property type="molecule type" value="Genomic_DNA"/>
</dbReference>
<feature type="transmembrane region" description="Helical" evidence="1">
    <location>
        <begin position="90"/>
        <end position="110"/>
    </location>
</feature>
<evidence type="ECO:0000313" key="4">
    <source>
        <dbReference type="Proteomes" id="UP000326464"/>
    </source>
</evidence>
<dbReference type="AlphaFoldDB" id="A0A7X1TMR7"/>
<evidence type="ECO:0000256" key="1">
    <source>
        <dbReference type="SAM" id="Phobius"/>
    </source>
</evidence>
<feature type="transmembrane region" description="Helical" evidence="1">
    <location>
        <begin position="184"/>
        <end position="201"/>
    </location>
</feature>
<feature type="transmembrane region" description="Helical" evidence="1">
    <location>
        <begin position="213"/>
        <end position="233"/>
    </location>
</feature>
<evidence type="ECO:0000313" key="3">
    <source>
        <dbReference type="EMBL" id="MPY09927.1"/>
    </source>
</evidence>
<dbReference type="PANTHER" id="PTHR37312:SF1">
    <property type="entry name" value="MEMBRANE-BOUND ACYLTRANSFERASE YKRP-RELATED"/>
    <property type="match status" value="1"/>
</dbReference>
<feature type="transmembrane region" description="Helical" evidence="1">
    <location>
        <begin position="160"/>
        <end position="178"/>
    </location>
</feature>
<feature type="transmembrane region" description="Helical" evidence="1">
    <location>
        <begin position="281"/>
        <end position="299"/>
    </location>
</feature>
<name>A0A7X1TMR7_9MICC</name>
<keyword evidence="3" id="KW-0808">Transferase</keyword>
<dbReference type="InterPro" id="IPR052734">
    <property type="entry name" value="Nod_factor_acetyltransferase"/>
</dbReference>
<dbReference type="GO" id="GO:0016747">
    <property type="term" value="F:acyltransferase activity, transferring groups other than amino-acyl groups"/>
    <property type="evidence" value="ECO:0007669"/>
    <property type="project" value="InterPro"/>
</dbReference>
<accession>A0A7X1TMR7</accession>
<feature type="transmembrane region" description="Helical" evidence="1">
    <location>
        <begin position="52"/>
        <end position="70"/>
    </location>
</feature>
<keyword evidence="3" id="KW-0012">Acyltransferase</keyword>
<feature type="transmembrane region" description="Helical" evidence="1">
    <location>
        <begin position="136"/>
        <end position="155"/>
    </location>
</feature>
<keyword evidence="4" id="KW-1185">Reference proteome</keyword>
<protein>
    <submittedName>
        <fullName evidence="3">Acyltransferase family protein</fullName>
    </submittedName>
</protein>
<dbReference type="InterPro" id="IPR002656">
    <property type="entry name" value="Acyl_transf_3_dom"/>
</dbReference>
<organism evidence="3 4">
    <name type="scientific">Arthrobacter bussei</name>
    <dbReference type="NCBI Taxonomy" id="2594179"/>
    <lineage>
        <taxon>Bacteria</taxon>
        <taxon>Bacillati</taxon>
        <taxon>Actinomycetota</taxon>
        <taxon>Actinomycetes</taxon>
        <taxon>Micrococcales</taxon>
        <taxon>Micrococcaceae</taxon>
        <taxon>Arthrobacter</taxon>
    </lineage>
</organism>
<reference evidence="4" key="1">
    <citation type="submission" date="2019-07" db="EMBL/GenBank/DDBJ databases">
        <title>Arthrobacter KR32 sp. nov., isolated from mountain cheese made of cows milk.</title>
        <authorList>
            <person name="Flegler A."/>
        </authorList>
    </citation>
    <scope>NUCLEOTIDE SEQUENCE [LARGE SCALE GENOMIC DNA]</scope>
    <source>
        <strain evidence="4">KR32</strain>
    </source>
</reference>
<gene>
    <name evidence="3" type="ORF">FNH21_04220</name>
</gene>
<dbReference type="Proteomes" id="UP000326464">
    <property type="component" value="Unassembled WGS sequence"/>
</dbReference>
<proteinExistence type="predicted"/>
<keyword evidence="1" id="KW-0472">Membrane</keyword>
<feature type="transmembrane region" description="Helical" evidence="1">
    <location>
        <begin position="311"/>
        <end position="332"/>
    </location>
</feature>
<keyword evidence="1" id="KW-1133">Transmembrane helix</keyword>
<dbReference type="PANTHER" id="PTHR37312">
    <property type="entry name" value="MEMBRANE-BOUND ACYLTRANSFERASE YKRP-RELATED"/>
    <property type="match status" value="1"/>
</dbReference>
<feature type="transmembrane region" description="Helical" evidence="1">
    <location>
        <begin position="248"/>
        <end position="269"/>
    </location>
</feature>
<dbReference type="Pfam" id="PF01757">
    <property type="entry name" value="Acyl_transf_3"/>
    <property type="match status" value="1"/>
</dbReference>
<evidence type="ECO:0000259" key="2">
    <source>
        <dbReference type="Pfam" id="PF01757"/>
    </source>
</evidence>
<sequence length="343" mass="36120">MPGAPETSEADVATLYAPAGAASRSGAIDALRVLAVAGIVAGHVWSGPLVDAGLYTWHVPAFFLLSGYLWKPRGPGSRRAVPAEARRRFATIMVPYVAWLGLTLVLHLVMLDHRGQLTADGVALPLVGGSENAGPFGAYWFMPALFLSAVAYRALEAVPLAVRVAIIIGITAVIHRFGDVLAPLPLSVGVAGAALVFMLAGQGLQHVRDRVRHPVRTGAVCLLAGTAPILAGASEHLDIKYGELGTPALSIVVAVLISGGLLLILEGLFTRLPEGVHVGSTRLAVGCLMVVLTHTYVLWLLDIPDAERSAWVLVTALVVPWTVALVINRSALSRPLLGMPRLR</sequence>